<feature type="repeat" description="ANK" evidence="1">
    <location>
        <begin position="158"/>
        <end position="190"/>
    </location>
</feature>
<feature type="repeat" description="ANK" evidence="1">
    <location>
        <begin position="295"/>
        <end position="327"/>
    </location>
</feature>
<dbReference type="CTD" id="63926"/>
<sequence length="753" mass="80042">MVSVATRRVSPRLPVSASPSVRVSPCPCVCLPVSVSPRVRVSPCPRVSECGYVIATWHGLIEELAKTMWHPGEGGPGGAEQGGVGGPERGTVGGPGGAERGAVGGCEPPGGWDVGARRLLTLHAYKLLQLIRAQDEAQVRKLCRLGSPGLVNTAEPETGQCGLHVAAAMNLHAMCTMLLALGARPDVQDHQGWSPVMVAAALGHESVVEVLAAAKANMALLDRDGRGVLFHCLQPSQRHERCMRLVLRGNADVNVVSRPGTHALFLAAQLSAISPNMSLQLLEHGANANASDSATGRSALMEAAAVGAVEVVRVILRCGGDVNARDKQGSHSAHRAALNGHFQVLQVLAAMGADLGLVALDGSTALHLAALKGHTVCCRFLAQRGCNPKLKNAERQTARMLAKESGHKATVKALRKEERLFSRSQRPPADGKKGVCSQPWAVRLYDWTQEYKEDLRAELGAVCGPDGSLASEQLLDALRRQRAPPLGPPETQLLLQAHDLNKSGTVVLEEFLKGNKYLAKSYLMSAFEPKGRKGKKGRRKGKAKKFTVPLPICVVPEGVTPRRADGGPPLHAIEQLSLTTDCGRFDRDHRPAHPIEDDSAWYMAAPERTFVGVTAAVRGGDCESLLRAFSQDVPVDVRDPFYKTPLMAAAAHGNMELAAHLLQLGADVQARDAYRWTALHHACHAGQADIAALLLDAGAEANAMTLGGSTALMRAAESGRLDCVTLLLERGARLAQRNKQGGAKRNTALAQDG</sequence>
<feature type="repeat" description="ANK" evidence="1">
    <location>
        <begin position="361"/>
        <end position="393"/>
    </location>
</feature>
<dbReference type="SUPFAM" id="SSF47473">
    <property type="entry name" value="EF-hand"/>
    <property type="match status" value="1"/>
</dbReference>
<dbReference type="Proteomes" id="UP001318040">
    <property type="component" value="Chromosome 31"/>
</dbReference>
<dbReference type="SMART" id="SM00248">
    <property type="entry name" value="ANK"/>
    <property type="match status" value="11"/>
</dbReference>
<feature type="repeat" description="ANK" evidence="1">
    <location>
        <begin position="641"/>
        <end position="673"/>
    </location>
</feature>
<evidence type="ECO:0000256" key="2">
    <source>
        <dbReference type="SAM" id="MobiDB-lite"/>
    </source>
</evidence>
<reference evidence="4" key="1">
    <citation type="submission" date="2025-08" db="UniProtKB">
        <authorList>
            <consortium name="RefSeq"/>
        </authorList>
    </citation>
    <scope>IDENTIFICATION</scope>
    <source>
        <tissue evidence="4">Sperm</tissue>
    </source>
</reference>
<organism evidence="3 4">
    <name type="scientific">Petromyzon marinus</name>
    <name type="common">Sea lamprey</name>
    <dbReference type="NCBI Taxonomy" id="7757"/>
    <lineage>
        <taxon>Eukaryota</taxon>
        <taxon>Metazoa</taxon>
        <taxon>Chordata</taxon>
        <taxon>Craniata</taxon>
        <taxon>Vertebrata</taxon>
        <taxon>Cyclostomata</taxon>
        <taxon>Hyperoartia</taxon>
        <taxon>Petromyzontiformes</taxon>
        <taxon>Petromyzontidae</taxon>
        <taxon>Petromyzon</taxon>
    </lineage>
</organism>
<dbReference type="PANTHER" id="PTHR24127:SF1">
    <property type="entry name" value="ANKYRIN REPEAT AND EF-HAND DOMAIN-CONTAINING PROTEIN 1"/>
    <property type="match status" value="1"/>
</dbReference>
<feature type="repeat" description="ANK" evidence="1">
    <location>
        <begin position="328"/>
        <end position="360"/>
    </location>
</feature>
<dbReference type="PRINTS" id="PR01415">
    <property type="entry name" value="ANKYRIN"/>
</dbReference>
<feature type="repeat" description="ANK" evidence="1">
    <location>
        <begin position="707"/>
        <end position="739"/>
    </location>
</feature>
<dbReference type="InterPro" id="IPR036770">
    <property type="entry name" value="Ankyrin_rpt-contain_sf"/>
</dbReference>
<accession>A0AAJ7TMA7</accession>
<dbReference type="Pfam" id="PF12796">
    <property type="entry name" value="Ank_2"/>
    <property type="match status" value="3"/>
</dbReference>
<evidence type="ECO:0000313" key="4">
    <source>
        <dbReference type="RefSeq" id="XP_032819525.1"/>
    </source>
</evidence>
<keyword evidence="3" id="KW-1185">Reference proteome</keyword>
<evidence type="ECO:0000256" key="1">
    <source>
        <dbReference type="PROSITE-ProRule" id="PRU00023"/>
    </source>
</evidence>
<dbReference type="RefSeq" id="XP_032819525.1">
    <property type="nucleotide sequence ID" value="XM_032963634.1"/>
</dbReference>
<keyword evidence="1" id="KW-0040">ANK repeat</keyword>
<feature type="repeat" description="ANK" evidence="1">
    <location>
        <begin position="674"/>
        <end position="706"/>
    </location>
</feature>
<dbReference type="PROSITE" id="PS50088">
    <property type="entry name" value="ANK_REPEAT"/>
    <property type="match status" value="8"/>
</dbReference>
<feature type="compositionally biased region" description="Gly residues" evidence="2">
    <location>
        <begin position="72"/>
        <end position="106"/>
    </location>
</feature>
<dbReference type="InterPro" id="IPR011992">
    <property type="entry name" value="EF-hand-dom_pair"/>
</dbReference>
<dbReference type="Gene3D" id="1.25.40.20">
    <property type="entry name" value="Ankyrin repeat-containing domain"/>
    <property type="match status" value="4"/>
</dbReference>
<dbReference type="InterPro" id="IPR052801">
    <property type="entry name" value="Ankyrin-EF-hand"/>
</dbReference>
<protein>
    <submittedName>
        <fullName evidence="4">Ankyrin repeat and EF-hand domain-containing protein 1 isoform X2</fullName>
    </submittedName>
</protein>
<dbReference type="PROSITE" id="PS50297">
    <property type="entry name" value="ANK_REP_REGION"/>
    <property type="match status" value="6"/>
</dbReference>
<feature type="repeat" description="ANK" evidence="1">
    <location>
        <begin position="191"/>
        <end position="223"/>
    </location>
</feature>
<gene>
    <name evidence="4" type="primary">ANKEF1</name>
</gene>
<dbReference type="AlphaFoldDB" id="A0AAJ7TMA7"/>
<dbReference type="Pfam" id="PF00023">
    <property type="entry name" value="Ank"/>
    <property type="match status" value="2"/>
</dbReference>
<proteinExistence type="predicted"/>
<feature type="region of interest" description="Disordered" evidence="2">
    <location>
        <begin position="70"/>
        <end position="106"/>
    </location>
</feature>
<name>A0AAJ7TMA7_PETMA</name>
<evidence type="ECO:0000313" key="3">
    <source>
        <dbReference type="Proteomes" id="UP001318040"/>
    </source>
</evidence>
<dbReference type="SUPFAM" id="SSF48403">
    <property type="entry name" value="Ankyrin repeat"/>
    <property type="match status" value="2"/>
</dbReference>
<dbReference type="PANTHER" id="PTHR24127">
    <property type="entry name" value="ANKYRIN REPEAT AND EF-HAND DOMAIN-CONTAINING PROTEIN 1"/>
    <property type="match status" value="1"/>
</dbReference>
<dbReference type="InterPro" id="IPR002110">
    <property type="entry name" value="Ankyrin_rpt"/>
</dbReference>